<evidence type="ECO:0000313" key="2">
    <source>
        <dbReference type="Proteomes" id="UP000044071"/>
    </source>
</evidence>
<dbReference type="EMBL" id="CCSB01000004">
    <property type="protein sequence ID" value="CDZ78841.1"/>
    <property type="molecule type" value="Genomic_DNA"/>
</dbReference>
<evidence type="ECO:0000313" key="1">
    <source>
        <dbReference type="EMBL" id="CDZ78841.1"/>
    </source>
</evidence>
<sequence>MRYSDFRKMLQTIIAEQLDKNQCPNPIFLLKELLQTYLSRLPQGQTLFAPAIKEIQFFNAQLTDQTSLDELVKLLEDYYLCQANPREPNALKACFMAFFHYYRFSFNRTLLLESEIIVKYILLPLSLHSRDKRDSVVSSWLEQEGMFNIAQFIIPETSRKAVMDRLREEFDDIESLEGAFPTLSDTEQEEIIKTLVAKCDKGKSQERNYIYCYILSAIRIPTTYVETVAKHQLKILLDHKRVKYIDKVLFRPDILPLVLEELIQFLLDELESKDKERLSTAIELLTNLLSQPVLISEEVHSTLQEKCLAQLQTYKALQPSELKTQDDSVTKLLQLMAKLNFSEPQPPRHVQCLPQKGWDSQELITTLLTMLSSDSLLIQCYALRLLASSMQNRLLSTAQVRLLITHYSSNQNGAIRQEIGQVLTVAMISDAMIKEFLAQLVAEINRPEMDYYSARDLNHFLSSKRNTQLKLDFLGEWIPHLVSEDEQLRKTACALIKEMRDIPATLAQLLIDIAQNKLYPEAQNAAREALTRIKAAPKELQASVYLAAIAGQRGDSLLKTVNQLVIPENYQLSMISNCRDQIIQMIKARRLRSDHSFLTFTQIANSTSDKEIQRESVVALFRIIALYNYNGTLEAVSCLSLIKPLSLELRYEIIFALLKLINHGSQDPNLRVLVTGQLLLERQFKALNNMLLGCNDSSMHGFILASLEKMQASVAPYSDTWFTLEKFIQQVEIEMPLLPEMFRQLPTEVNERIIAAQAGA</sequence>
<accession>A0A078L0Z8</accession>
<organism evidence="1 2">
    <name type="scientific">Legionella massiliensis</name>
    <dbReference type="NCBI Taxonomy" id="1034943"/>
    <lineage>
        <taxon>Bacteria</taxon>
        <taxon>Pseudomonadati</taxon>
        <taxon>Pseudomonadota</taxon>
        <taxon>Gammaproteobacteria</taxon>
        <taxon>Legionellales</taxon>
        <taxon>Legionellaceae</taxon>
        <taxon>Legionella</taxon>
    </lineage>
</organism>
<dbReference type="SUPFAM" id="SSF48371">
    <property type="entry name" value="ARM repeat"/>
    <property type="match status" value="1"/>
</dbReference>
<reference evidence="1 2" key="1">
    <citation type="submission" date="2014-06" db="EMBL/GenBank/DDBJ databases">
        <authorList>
            <person name="Urmite Genomes Urmite Genomes"/>
        </authorList>
    </citation>
    <scope>NUCLEOTIDE SEQUENCE [LARGE SCALE GENOMIC DNA]</scope>
</reference>
<dbReference type="AlphaFoldDB" id="A0A078L0Z8"/>
<dbReference type="Proteomes" id="UP000044071">
    <property type="component" value="Unassembled WGS sequence"/>
</dbReference>
<name>A0A078L0Z8_9GAMM</name>
<protein>
    <submittedName>
        <fullName evidence="1">Uncharacterized protein</fullName>
    </submittedName>
</protein>
<gene>
    <name evidence="1" type="ORF">BN59_03155</name>
</gene>
<proteinExistence type="predicted"/>
<dbReference type="RefSeq" id="WP_141650498.1">
    <property type="nucleotide sequence ID" value="NZ_CCVW01000004.1"/>
</dbReference>
<keyword evidence="2" id="KW-1185">Reference proteome</keyword>
<dbReference type="InterPro" id="IPR016024">
    <property type="entry name" value="ARM-type_fold"/>
</dbReference>